<dbReference type="GO" id="GO:0006304">
    <property type="term" value="P:DNA modification"/>
    <property type="evidence" value="ECO:0007669"/>
    <property type="project" value="InterPro"/>
</dbReference>
<dbReference type="Pfam" id="PF22837">
    <property type="entry name" value="M_Eco57I_C"/>
    <property type="match status" value="1"/>
</dbReference>
<protein>
    <recommendedName>
        <fullName evidence="2">site-specific DNA-methyltransferase (adenine-specific)</fullName>
        <ecNumber evidence="2">2.1.1.72</ecNumber>
    </recommendedName>
</protein>
<dbReference type="GO" id="GO:0009007">
    <property type="term" value="F:site-specific DNA-methyltransferase (adenine-specific) activity"/>
    <property type="evidence" value="ECO:0007669"/>
    <property type="project" value="UniProtKB-EC"/>
</dbReference>
<keyword evidence="3" id="KW-0489">Methyltransferase</keyword>
<dbReference type="InterPro" id="IPR054520">
    <property type="entry name" value="M_Eco57I_C"/>
</dbReference>
<evidence type="ECO:0000256" key="3">
    <source>
        <dbReference type="ARBA" id="ARBA00022603"/>
    </source>
</evidence>
<dbReference type="InterPro" id="IPR002052">
    <property type="entry name" value="DNA_methylase_N6_adenine_CS"/>
</dbReference>
<evidence type="ECO:0000256" key="5">
    <source>
        <dbReference type="ARBA" id="ARBA00022691"/>
    </source>
</evidence>
<dbReference type="GO" id="GO:0003676">
    <property type="term" value="F:nucleic acid binding"/>
    <property type="evidence" value="ECO:0007669"/>
    <property type="project" value="InterPro"/>
</dbReference>
<comment type="similarity">
    <text evidence="1">Belongs to the N(4)/N(6)-methyltransferase family.</text>
</comment>
<sequence length="487" mass="56186">MDLGQVFTDRIVANYMVSLFSHHVSKGRVLEPCFGGGAFLKACKEAGYKNVYGCEIDEGLYRKVVDEYPEYQLLQTDFLNYNPRERFDGIIMNPPYVRQEKIDDLESLGISKEKLRKTRIYKGLPSTANLYMYFIIKAIDLLKDNGELVVIFPSCWMNARSGQSFKNLLIERTMVEREIHICGEVFEKDALVDVVILKLIKDSTSSKIKDIEPEYLKLTEGTLKEGIGHCDEFVLNLNVPFSKYSSVRRGLTTGWNMMFINPEGVDSEPEECITKIISSPKAVHGYSTSLAETDDLLMIPQGQMLTDELQEYITHFAEILSSEKKPKTLYEKFQVSSEWYTLNEIDSSGILFSYFVRNDMKFIMNTANVLARDNFYIIYPEIDRYLMFALLNNFFTYYQLETIGKKYGAGLLKLQRYDIEKLQFVDIDSISEEDKEKLTSLAKKLVQFSEEKCIYDITAVLSKYTDKKTDEILVAYQSIKKKRLEAS</sequence>
<evidence type="ECO:0000256" key="6">
    <source>
        <dbReference type="ARBA" id="ARBA00047942"/>
    </source>
</evidence>
<dbReference type="PANTHER" id="PTHR33841">
    <property type="entry name" value="DNA METHYLTRANSFERASE YEEA-RELATED"/>
    <property type="match status" value="1"/>
</dbReference>
<dbReference type="RefSeq" id="WP_118217336.1">
    <property type="nucleotide sequence ID" value="NZ_QRIM01000002.1"/>
</dbReference>
<gene>
    <name evidence="9" type="ORF">DW252_01715</name>
</gene>
<feature type="domain" description="Type II methyltransferase M.Eco57I C-terminal" evidence="8">
    <location>
        <begin position="240"/>
        <end position="444"/>
    </location>
</feature>
<dbReference type="CDD" id="cd02440">
    <property type="entry name" value="AdoMet_MTases"/>
    <property type="match status" value="1"/>
</dbReference>
<dbReference type="AlphaFoldDB" id="A0A414UFM1"/>
<dbReference type="Proteomes" id="UP000286595">
    <property type="component" value="Unassembled WGS sequence"/>
</dbReference>
<organism evidence="9 10">
    <name type="scientific">Coprococcus comes</name>
    <dbReference type="NCBI Taxonomy" id="410072"/>
    <lineage>
        <taxon>Bacteria</taxon>
        <taxon>Bacillati</taxon>
        <taxon>Bacillota</taxon>
        <taxon>Clostridia</taxon>
        <taxon>Lachnospirales</taxon>
        <taxon>Lachnospiraceae</taxon>
        <taxon>Coprococcus</taxon>
    </lineage>
</organism>
<evidence type="ECO:0000259" key="8">
    <source>
        <dbReference type="Pfam" id="PF22837"/>
    </source>
</evidence>
<reference evidence="9 10" key="1">
    <citation type="submission" date="2018-08" db="EMBL/GenBank/DDBJ databases">
        <title>A genome reference for cultivated species of the human gut microbiota.</title>
        <authorList>
            <person name="Zou Y."/>
            <person name="Xue W."/>
            <person name="Luo G."/>
        </authorList>
    </citation>
    <scope>NUCLEOTIDE SEQUENCE [LARGE SCALE GENOMIC DNA]</scope>
    <source>
        <strain evidence="9 10">AM22-12LB</strain>
    </source>
</reference>
<evidence type="ECO:0000313" key="10">
    <source>
        <dbReference type="Proteomes" id="UP000286595"/>
    </source>
</evidence>
<dbReference type="EC" id="2.1.1.72" evidence="2"/>
<dbReference type="Gene3D" id="3.40.50.150">
    <property type="entry name" value="Vaccinia Virus protein VP39"/>
    <property type="match status" value="1"/>
</dbReference>
<accession>A0A414UFM1</accession>
<evidence type="ECO:0000256" key="4">
    <source>
        <dbReference type="ARBA" id="ARBA00022679"/>
    </source>
</evidence>
<evidence type="ECO:0000259" key="7">
    <source>
        <dbReference type="Pfam" id="PF07669"/>
    </source>
</evidence>
<feature type="domain" description="Type II methyltransferase M.TaqI-like" evidence="7">
    <location>
        <begin position="75"/>
        <end position="181"/>
    </location>
</feature>
<dbReference type="PRINTS" id="PR00507">
    <property type="entry name" value="N12N6MTFRASE"/>
</dbReference>
<comment type="caution">
    <text evidence="9">The sequence shown here is derived from an EMBL/GenBank/DDBJ whole genome shotgun (WGS) entry which is preliminary data.</text>
</comment>
<evidence type="ECO:0000313" key="9">
    <source>
        <dbReference type="EMBL" id="RHG62284.1"/>
    </source>
</evidence>
<comment type="catalytic activity">
    <reaction evidence="6">
        <text>a 2'-deoxyadenosine in DNA + S-adenosyl-L-methionine = an N(6)-methyl-2'-deoxyadenosine in DNA + S-adenosyl-L-homocysteine + H(+)</text>
        <dbReference type="Rhea" id="RHEA:15197"/>
        <dbReference type="Rhea" id="RHEA-COMP:12418"/>
        <dbReference type="Rhea" id="RHEA-COMP:12419"/>
        <dbReference type="ChEBI" id="CHEBI:15378"/>
        <dbReference type="ChEBI" id="CHEBI:57856"/>
        <dbReference type="ChEBI" id="CHEBI:59789"/>
        <dbReference type="ChEBI" id="CHEBI:90615"/>
        <dbReference type="ChEBI" id="CHEBI:90616"/>
        <dbReference type="EC" id="2.1.1.72"/>
    </reaction>
</comment>
<dbReference type="InterPro" id="IPR011639">
    <property type="entry name" value="MethylTrfase_TaqI-like_dom"/>
</dbReference>
<dbReference type="EMBL" id="QRIM01000002">
    <property type="protein sequence ID" value="RHG62284.1"/>
    <property type="molecule type" value="Genomic_DNA"/>
</dbReference>
<dbReference type="Pfam" id="PF07669">
    <property type="entry name" value="Eco57I"/>
    <property type="match status" value="1"/>
</dbReference>
<dbReference type="PANTHER" id="PTHR33841:SF5">
    <property type="entry name" value="DNA METHYLASE (MODIFICATION METHYLASE) (METHYLTRANSFERASE)-RELATED"/>
    <property type="match status" value="1"/>
</dbReference>
<dbReference type="GO" id="GO:0032259">
    <property type="term" value="P:methylation"/>
    <property type="evidence" value="ECO:0007669"/>
    <property type="project" value="UniProtKB-KW"/>
</dbReference>
<evidence type="ECO:0000256" key="1">
    <source>
        <dbReference type="ARBA" id="ARBA00006594"/>
    </source>
</evidence>
<evidence type="ECO:0000256" key="2">
    <source>
        <dbReference type="ARBA" id="ARBA00011900"/>
    </source>
</evidence>
<keyword evidence="4" id="KW-0808">Transferase</keyword>
<dbReference type="InterPro" id="IPR029063">
    <property type="entry name" value="SAM-dependent_MTases_sf"/>
</dbReference>
<keyword evidence="5" id="KW-0949">S-adenosyl-L-methionine</keyword>
<proteinExistence type="inferred from homology"/>
<dbReference type="SUPFAM" id="SSF53335">
    <property type="entry name" value="S-adenosyl-L-methionine-dependent methyltransferases"/>
    <property type="match status" value="1"/>
</dbReference>
<dbReference type="InterPro" id="IPR050953">
    <property type="entry name" value="N4_N6_ade-DNA_methylase"/>
</dbReference>
<dbReference type="PROSITE" id="PS00092">
    <property type="entry name" value="N6_MTASE"/>
    <property type="match status" value="1"/>
</dbReference>
<name>A0A414UFM1_9FIRM</name>